<dbReference type="GO" id="GO:0016887">
    <property type="term" value="F:ATP hydrolysis activity"/>
    <property type="evidence" value="ECO:0007669"/>
    <property type="project" value="InterPro"/>
</dbReference>
<proteinExistence type="inferred from homology"/>
<dbReference type="CDD" id="cd03220">
    <property type="entry name" value="ABC_KpsT_Wzt"/>
    <property type="match status" value="1"/>
</dbReference>
<keyword evidence="3" id="KW-0547">Nucleotide-binding</keyword>
<dbReference type="GO" id="GO:0016020">
    <property type="term" value="C:membrane"/>
    <property type="evidence" value="ECO:0007669"/>
    <property type="project" value="InterPro"/>
</dbReference>
<dbReference type="AlphaFoldDB" id="A0A542W172"/>
<evidence type="ECO:0000313" key="6">
    <source>
        <dbReference type="EMBL" id="TQL17324.1"/>
    </source>
</evidence>
<dbReference type="PROSITE" id="PS50893">
    <property type="entry name" value="ABC_TRANSPORTER_2"/>
    <property type="match status" value="1"/>
</dbReference>
<evidence type="ECO:0000256" key="1">
    <source>
        <dbReference type="ARBA" id="ARBA00005417"/>
    </source>
</evidence>
<sequence>MTLSIVSSRQNIKVIQNSYGKEMIKFENVTKIYKNNKFENTVFRDLNFTLSRGQSIGICGANGAGKSTLTRLISGVEKPTLGKITRKMSTSWPIGYTSAFQSSLTGADNCRFIARVYGKKEDELLAYVEDFAQLGPFFRQPIKTYSAGMVARLAFGVSLAVQFDCYLVDEVTGAGDERFRNRCHEALIERRTNGTLVMISHDFNTLREYCDSGAVMYQKQLHLFDSIEEAIEFHQEKQRQS</sequence>
<organism evidence="6 7">
    <name type="scientific">Zymomonas mobilis</name>
    <dbReference type="NCBI Taxonomy" id="542"/>
    <lineage>
        <taxon>Bacteria</taxon>
        <taxon>Pseudomonadati</taxon>
        <taxon>Pseudomonadota</taxon>
        <taxon>Alphaproteobacteria</taxon>
        <taxon>Sphingomonadales</taxon>
        <taxon>Zymomonadaceae</taxon>
        <taxon>Zymomonas</taxon>
    </lineage>
</organism>
<keyword evidence="2" id="KW-0813">Transport</keyword>
<name>A0A542W172_ZYMMB</name>
<evidence type="ECO:0000256" key="3">
    <source>
        <dbReference type="ARBA" id="ARBA00022741"/>
    </source>
</evidence>
<dbReference type="PANTHER" id="PTHR46743:SF2">
    <property type="entry name" value="TEICHOIC ACIDS EXPORT ATP-BINDING PROTEIN TAGH"/>
    <property type="match status" value="1"/>
</dbReference>
<comment type="similarity">
    <text evidence="1">Belongs to the ABC transporter superfamily.</text>
</comment>
<dbReference type="Proteomes" id="UP000316887">
    <property type="component" value="Unassembled WGS sequence"/>
</dbReference>
<gene>
    <name evidence="6" type="ORF">FBY58_0898</name>
</gene>
<evidence type="ECO:0000256" key="4">
    <source>
        <dbReference type="ARBA" id="ARBA00022840"/>
    </source>
</evidence>
<dbReference type="Pfam" id="PF00005">
    <property type="entry name" value="ABC_tran"/>
    <property type="match status" value="1"/>
</dbReference>
<reference evidence="6 7" key="1">
    <citation type="submission" date="2019-06" db="EMBL/GenBank/DDBJ databases">
        <title>Genome sequencing of Zymomonas mobilis strains for genetic engineering and biofuel applications.</title>
        <authorList>
            <person name="Teravest M."/>
        </authorList>
    </citation>
    <scope>NUCLEOTIDE SEQUENCE [LARGE SCALE GENOMIC DNA]</scope>
    <source>
        <strain evidence="6 7">AN0101</strain>
    </source>
</reference>
<dbReference type="Gene3D" id="3.40.50.300">
    <property type="entry name" value="P-loop containing nucleotide triphosphate hydrolases"/>
    <property type="match status" value="1"/>
</dbReference>
<dbReference type="InterPro" id="IPR015860">
    <property type="entry name" value="ABC_transpr_TagH-like"/>
</dbReference>
<dbReference type="GO" id="GO:0005524">
    <property type="term" value="F:ATP binding"/>
    <property type="evidence" value="ECO:0007669"/>
    <property type="project" value="UniProtKB-KW"/>
</dbReference>
<evidence type="ECO:0000259" key="5">
    <source>
        <dbReference type="PROSITE" id="PS50893"/>
    </source>
</evidence>
<evidence type="ECO:0000256" key="2">
    <source>
        <dbReference type="ARBA" id="ARBA00022448"/>
    </source>
</evidence>
<evidence type="ECO:0000313" key="7">
    <source>
        <dbReference type="Proteomes" id="UP000316887"/>
    </source>
</evidence>
<dbReference type="InterPro" id="IPR003593">
    <property type="entry name" value="AAA+_ATPase"/>
</dbReference>
<dbReference type="EMBL" id="VFOF01000001">
    <property type="protein sequence ID" value="TQL17324.1"/>
    <property type="molecule type" value="Genomic_DNA"/>
</dbReference>
<comment type="caution">
    <text evidence="6">The sequence shown here is derived from an EMBL/GenBank/DDBJ whole genome shotgun (WGS) entry which is preliminary data.</text>
</comment>
<accession>A0A542W172</accession>
<dbReference type="SMART" id="SM00382">
    <property type="entry name" value="AAA"/>
    <property type="match status" value="1"/>
</dbReference>
<protein>
    <submittedName>
        <fullName evidence="6">Capsular polysaccharide transport system ATP-binding protein</fullName>
    </submittedName>
</protein>
<dbReference type="InterPro" id="IPR003439">
    <property type="entry name" value="ABC_transporter-like_ATP-bd"/>
</dbReference>
<dbReference type="GO" id="GO:0140359">
    <property type="term" value="F:ABC-type transporter activity"/>
    <property type="evidence" value="ECO:0007669"/>
    <property type="project" value="InterPro"/>
</dbReference>
<keyword evidence="4 6" id="KW-0067">ATP-binding</keyword>
<dbReference type="InterPro" id="IPR027417">
    <property type="entry name" value="P-loop_NTPase"/>
</dbReference>
<dbReference type="SUPFAM" id="SSF52540">
    <property type="entry name" value="P-loop containing nucleoside triphosphate hydrolases"/>
    <property type="match status" value="1"/>
</dbReference>
<dbReference type="InterPro" id="IPR050683">
    <property type="entry name" value="Bact_Polysacc_Export_ATP-bd"/>
</dbReference>
<feature type="domain" description="ABC transporter" evidence="5">
    <location>
        <begin position="24"/>
        <end position="241"/>
    </location>
</feature>
<dbReference type="PANTHER" id="PTHR46743">
    <property type="entry name" value="TEICHOIC ACIDS EXPORT ATP-BINDING PROTEIN TAGH"/>
    <property type="match status" value="1"/>
</dbReference>